<proteinExistence type="predicted"/>
<dbReference type="EMBL" id="HBEO01036625">
    <property type="protein sequence ID" value="CAD8510565.1"/>
    <property type="molecule type" value="Transcribed_RNA"/>
</dbReference>
<name>A0A7S0NG69_9CRYP</name>
<organism evidence="4">
    <name type="scientific">Hanusia phi</name>
    <dbReference type="NCBI Taxonomy" id="3032"/>
    <lineage>
        <taxon>Eukaryota</taxon>
        <taxon>Cryptophyceae</taxon>
        <taxon>Pyrenomonadales</taxon>
        <taxon>Geminigeraceae</taxon>
        <taxon>Hanusia</taxon>
    </lineage>
</organism>
<dbReference type="CDD" id="cd22744">
    <property type="entry name" value="OTU"/>
    <property type="match status" value="1"/>
</dbReference>
<keyword evidence="1" id="KW-0175">Coiled coil</keyword>
<dbReference type="PROSITE" id="PS50802">
    <property type="entry name" value="OTU"/>
    <property type="match status" value="1"/>
</dbReference>
<evidence type="ECO:0000256" key="2">
    <source>
        <dbReference type="SAM" id="MobiDB-lite"/>
    </source>
</evidence>
<dbReference type="AlphaFoldDB" id="A0A7S0NG69"/>
<feature type="region of interest" description="Disordered" evidence="2">
    <location>
        <begin position="88"/>
        <end position="113"/>
    </location>
</feature>
<dbReference type="Gene3D" id="3.90.70.80">
    <property type="match status" value="1"/>
</dbReference>
<dbReference type="InterPro" id="IPR003323">
    <property type="entry name" value="OTU_dom"/>
</dbReference>
<evidence type="ECO:0000313" key="4">
    <source>
        <dbReference type="EMBL" id="CAD8510565.1"/>
    </source>
</evidence>
<evidence type="ECO:0000259" key="3">
    <source>
        <dbReference type="PROSITE" id="PS50802"/>
    </source>
</evidence>
<accession>A0A7S0NG69</accession>
<feature type="compositionally biased region" description="Basic residues" evidence="2">
    <location>
        <begin position="100"/>
        <end position="109"/>
    </location>
</feature>
<feature type="coiled-coil region" evidence="1">
    <location>
        <begin position="226"/>
        <end position="253"/>
    </location>
</feature>
<gene>
    <name evidence="4" type="ORF">HPHI1048_LOCUS24824</name>
</gene>
<evidence type="ECO:0000256" key="1">
    <source>
        <dbReference type="SAM" id="Coils"/>
    </source>
</evidence>
<sequence length="617" mass="68834">MEDSVREWIVKNLALFLDEETRPQLEFSHLYTLQQYKSTTDPRLWRELRKEARRTISARAADLSDSFSSANRSLSEGQGSENFQGIVECRADEHATPPSKSRRGRRSRKCNSYQVDEHEKLGMDRTDLTGMFDSSMSGGVLMSTEHKVTGGAEVSPKIAFEEKERAEEGGDVVPEYVDTESLAVGSLVVTSDSSLSNSMTQLHLSSSSASPLVEERCWCEVCAEKGKQLEGRLQHALEQLALAQQEASEWRTRALAQQHSFLSPDRSEQRQGCGGRFLTDSTPQMLSKSLSSPMVKSLTETISAEASSIEMLTKALLEGEEEDFSNINEILKRVKGLKKDINAVSSLVSKSRRDELHKMLEQLGAHQDFLGSLAVEMKGMEWSEKEKEFEAKIGALFDVVDVERNGNCLFTCAALHSKALESDGGSKMLAALSREERRNLSLELRAQAIALLLQSNLNESIRTDIADSLQDALYGNRSDRTSKLLREEAQRRWGKQVLSSPVSREKLLSQTAVELYASVMARDGIFGERVELQVLSSLFAAPVHLFYFVHGQTPSPSSPTEILGGDKEGKPLVLLHSSRESHYQLLLSKEDAEAPLPAYYCETPPRPKGWRKYLCNM</sequence>
<protein>
    <recommendedName>
        <fullName evidence="3">OTU domain-containing protein</fullName>
    </recommendedName>
</protein>
<reference evidence="4" key="1">
    <citation type="submission" date="2021-01" db="EMBL/GenBank/DDBJ databases">
        <authorList>
            <person name="Corre E."/>
            <person name="Pelletier E."/>
            <person name="Niang G."/>
            <person name="Scheremetjew M."/>
            <person name="Finn R."/>
            <person name="Kale V."/>
            <person name="Holt S."/>
            <person name="Cochrane G."/>
            <person name="Meng A."/>
            <person name="Brown T."/>
            <person name="Cohen L."/>
        </authorList>
    </citation>
    <scope>NUCLEOTIDE SEQUENCE</scope>
    <source>
        <strain evidence="4">CCMP325</strain>
    </source>
</reference>
<feature type="domain" description="OTU" evidence="3">
    <location>
        <begin position="397"/>
        <end position="589"/>
    </location>
</feature>